<name>A0A8H3FT50_9LECA</name>
<evidence type="ECO:0000313" key="1">
    <source>
        <dbReference type="EMBL" id="CAF9930154.1"/>
    </source>
</evidence>
<organism evidence="1 2">
    <name type="scientific">Alectoria fallacina</name>
    <dbReference type="NCBI Taxonomy" id="1903189"/>
    <lineage>
        <taxon>Eukaryota</taxon>
        <taxon>Fungi</taxon>
        <taxon>Dikarya</taxon>
        <taxon>Ascomycota</taxon>
        <taxon>Pezizomycotina</taxon>
        <taxon>Lecanoromycetes</taxon>
        <taxon>OSLEUM clade</taxon>
        <taxon>Lecanoromycetidae</taxon>
        <taxon>Lecanorales</taxon>
        <taxon>Lecanorineae</taxon>
        <taxon>Parmeliaceae</taxon>
        <taxon>Alectoria</taxon>
    </lineage>
</organism>
<protein>
    <submittedName>
        <fullName evidence="1">Uncharacterized protein</fullName>
    </submittedName>
</protein>
<gene>
    <name evidence="1" type="ORF">ALECFALPRED_004538</name>
</gene>
<dbReference type="EMBL" id="CAJPDR010000280">
    <property type="protein sequence ID" value="CAF9930154.1"/>
    <property type="molecule type" value="Genomic_DNA"/>
</dbReference>
<evidence type="ECO:0000313" key="2">
    <source>
        <dbReference type="Proteomes" id="UP000664203"/>
    </source>
</evidence>
<dbReference type="AlphaFoldDB" id="A0A8H3FT50"/>
<reference evidence="1" key="1">
    <citation type="submission" date="2021-03" db="EMBL/GenBank/DDBJ databases">
        <authorList>
            <person name="Tagirdzhanova G."/>
        </authorList>
    </citation>
    <scope>NUCLEOTIDE SEQUENCE</scope>
</reference>
<keyword evidence="2" id="KW-1185">Reference proteome</keyword>
<dbReference type="Proteomes" id="UP000664203">
    <property type="component" value="Unassembled WGS sequence"/>
</dbReference>
<comment type="caution">
    <text evidence="1">The sequence shown here is derived from an EMBL/GenBank/DDBJ whole genome shotgun (WGS) entry which is preliminary data.</text>
</comment>
<sequence>MSSISLLGRSTEIYADAAAFGIHIFDNHSLFEGEELFEGNPIEDLYDQVYTLRRWTGEPIAHMPMNNNKCPRCAEQGIEQDMLYSKGSAPVDLKADT</sequence>
<proteinExistence type="predicted"/>
<dbReference type="OrthoDB" id="6133115at2759"/>
<accession>A0A8H3FT50</accession>